<accession>A0AAE0BJR5</accession>
<dbReference type="EMBL" id="LGRX02034658">
    <property type="protein sequence ID" value="KAK3237270.1"/>
    <property type="molecule type" value="Genomic_DNA"/>
</dbReference>
<evidence type="ECO:0000313" key="5">
    <source>
        <dbReference type="Proteomes" id="UP001190700"/>
    </source>
</evidence>
<keyword evidence="1" id="KW-0378">Hydrolase</keyword>
<protein>
    <recommendedName>
        <fullName evidence="3">Retrovirus-related Pol polyprotein from transposon TNT 1-94-like beta-barrel domain-containing protein</fullName>
    </recommendedName>
</protein>
<evidence type="ECO:0000256" key="1">
    <source>
        <dbReference type="ARBA" id="ARBA00022750"/>
    </source>
</evidence>
<evidence type="ECO:0000313" key="4">
    <source>
        <dbReference type="EMBL" id="KAK3237270.1"/>
    </source>
</evidence>
<dbReference type="SUPFAM" id="SSF56672">
    <property type="entry name" value="DNA/RNA polymerases"/>
    <property type="match status" value="1"/>
</dbReference>
<dbReference type="InterPro" id="IPR054722">
    <property type="entry name" value="PolX-like_BBD"/>
</dbReference>
<feature type="region of interest" description="Disordered" evidence="2">
    <location>
        <begin position="65"/>
        <end position="98"/>
    </location>
</feature>
<feature type="region of interest" description="Disordered" evidence="2">
    <location>
        <begin position="1"/>
        <end position="39"/>
    </location>
</feature>
<feature type="compositionally biased region" description="Polar residues" evidence="2">
    <location>
        <begin position="66"/>
        <end position="88"/>
    </location>
</feature>
<dbReference type="Pfam" id="PF22936">
    <property type="entry name" value="Pol_BBD"/>
    <property type="match status" value="1"/>
</dbReference>
<organism evidence="4 5">
    <name type="scientific">Cymbomonas tetramitiformis</name>
    <dbReference type="NCBI Taxonomy" id="36881"/>
    <lineage>
        <taxon>Eukaryota</taxon>
        <taxon>Viridiplantae</taxon>
        <taxon>Chlorophyta</taxon>
        <taxon>Pyramimonadophyceae</taxon>
        <taxon>Pyramimonadales</taxon>
        <taxon>Pyramimonadaceae</taxon>
        <taxon>Cymbomonas</taxon>
    </lineage>
</organism>
<proteinExistence type="predicted"/>
<evidence type="ECO:0000256" key="2">
    <source>
        <dbReference type="SAM" id="MobiDB-lite"/>
    </source>
</evidence>
<feature type="domain" description="Retrovirus-related Pol polyprotein from transposon TNT 1-94-like beta-barrel" evidence="3">
    <location>
        <begin position="837"/>
        <end position="922"/>
    </location>
</feature>
<keyword evidence="5" id="KW-1185">Reference proteome</keyword>
<feature type="compositionally biased region" description="Low complexity" evidence="2">
    <location>
        <begin position="1"/>
        <end position="20"/>
    </location>
</feature>
<dbReference type="AlphaFoldDB" id="A0AAE0BJR5"/>
<dbReference type="InterPro" id="IPR043502">
    <property type="entry name" value="DNA/RNA_pol_sf"/>
</dbReference>
<evidence type="ECO:0000259" key="3">
    <source>
        <dbReference type="Pfam" id="PF22936"/>
    </source>
</evidence>
<reference evidence="4 5" key="1">
    <citation type="journal article" date="2015" name="Genome Biol. Evol.">
        <title>Comparative Genomics of a Bacterivorous Green Alga Reveals Evolutionary Causalities and Consequences of Phago-Mixotrophic Mode of Nutrition.</title>
        <authorList>
            <person name="Burns J.A."/>
            <person name="Paasch A."/>
            <person name="Narechania A."/>
            <person name="Kim E."/>
        </authorList>
    </citation>
    <scope>NUCLEOTIDE SEQUENCE [LARGE SCALE GENOMIC DNA]</scope>
    <source>
        <strain evidence="4 5">PLY_AMNH</strain>
    </source>
</reference>
<dbReference type="GO" id="GO:0004190">
    <property type="term" value="F:aspartic-type endopeptidase activity"/>
    <property type="evidence" value="ECO:0007669"/>
    <property type="project" value="UniProtKB-KW"/>
</dbReference>
<sequence>MVNSKSKAAASESEATAPATGQICYGEPSPEHKPESDALTVVVSQQQAQINKLMDLVRGMVKTGATAPNSDGATSSPSLAVTSKTSEGSDAPLPSLSSMLKGIPTDRYFAGLGSESETPWLEFKARVAPSCRHPSLEILLVETRAVQDIKADPLYSDRANRLLYDFWATVTCQTAQGIVRAYGGTADGCAAWKQLAKLRRNTNYAYFNRQVKELLSFSTQFSSLTPPLHLFLKVKETFTRVREYVCVAPPLDTGNKMCVDTLEATVVSVILISLHSDYVRVLHPVGDGLPASVQAAPLVLEETAVEAECRRMPVASGPGCSQLRFEHLDAVFGAGDGVPAIQHACEQIVSNRIPAEVQPWIMGARLVALLKPGGGVRPIACGEVGVGVHGGAEVCVHSMQALLGAFPTWCALQLDCKNAFNTPVLRELLRAHPEVYIIAYLDDIHILGEPERVREAYDVAVPLLADIGLELNVGKSAVFSPSGACEAFQDVVDAGDAGGHPLVASLVSAMGAVRGARETVLAARARGHVLPEALKLGVTLPLIREVSAVGTGRCRCGGVVDEFGYHYLACNRMGMFTYRHDAVQDVLVEMLRKAKDCFITNTEARESFLKRRPDAKESIMKKVQEYEKHGKLPDTDTAGAIADSELHPGLDGEDVLFAISEVTSPRSFEPALSHFQAAILDEFIEDVAQQEPVVVRATLTGLLEWAAQLERAARAVMLAMDTLLSLAVSPYHDSDSASGSGPDCGANYHIPGPLSTGCSDLVGPLIDMYAYGGLGSDTHDDEEMPTLLSDSDSDCDDADWDLRMGLDAVVSGFDGDEMAYGARDSSHGSADSGMFAVLDSGATRHIFNDIYYFGRDYNPLGGSTFSVVQDQPISSAGSGTVHFAKTDSVSGKAVGLRLRDAHLIPGQPFNLISVVALEDAGFCVDFPARTISNGGASFSFSRERREIVHHP</sequence>
<dbReference type="Proteomes" id="UP001190700">
    <property type="component" value="Unassembled WGS sequence"/>
</dbReference>
<gene>
    <name evidence="4" type="ORF">CYMTET_52637</name>
</gene>
<comment type="caution">
    <text evidence="4">The sequence shown here is derived from an EMBL/GenBank/DDBJ whole genome shotgun (WGS) entry which is preliminary data.</text>
</comment>
<keyword evidence="1" id="KW-0645">Protease</keyword>
<name>A0AAE0BJR5_9CHLO</name>
<keyword evidence="1" id="KW-0064">Aspartyl protease</keyword>